<dbReference type="InterPro" id="IPR038571">
    <property type="entry name" value="CO_DH/Ac-CoA_synth_bsu_3_sf"/>
</dbReference>
<gene>
    <name evidence="9" type="primary">cdhC</name>
    <name evidence="9" type="ORF">C4532_13655</name>
</gene>
<dbReference type="GO" id="GO:0043885">
    <property type="term" value="F:anaerobic carbon-monoxide dehydrogenase activity"/>
    <property type="evidence" value="ECO:0007669"/>
    <property type="project" value="InterPro"/>
</dbReference>
<evidence type="ECO:0000256" key="3">
    <source>
        <dbReference type="ARBA" id="ARBA00022679"/>
    </source>
</evidence>
<evidence type="ECO:0000256" key="2">
    <source>
        <dbReference type="ARBA" id="ARBA00022596"/>
    </source>
</evidence>
<dbReference type="GO" id="GO:0051536">
    <property type="term" value="F:iron-sulfur cluster binding"/>
    <property type="evidence" value="ECO:0007669"/>
    <property type="project" value="UniProtKB-KW"/>
</dbReference>
<evidence type="ECO:0000313" key="9">
    <source>
        <dbReference type="EMBL" id="RJP68076.1"/>
    </source>
</evidence>
<dbReference type="Proteomes" id="UP000285961">
    <property type="component" value="Unassembled WGS sequence"/>
</dbReference>
<dbReference type="GO" id="GO:0043884">
    <property type="term" value="F:CO-methylating acetyl-CoA synthase activity"/>
    <property type="evidence" value="ECO:0007669"/>
    <property type="project" value="UniProtKB-EC"/>
</dbReference>
<protein>
    <recommendedName>
        <fullName evidence="1">CO-methylating acetyl-CoA synthase</fullName>
        <ecNumber evidence="1">2.3.1.169</ecNumber>
    </recommendedName>
</protein>
<accession>A0A419EUX4</accession>
<keyword evidence="5" id="KW-0408">Iron</keyword>
<dbReference type="Gene3D" id="3.40.970.20">
    <property type="entry name" value="Carbon monoxide dehydrogenase alpha subunit. Chain D, domain 4"/>
    <property type="match status" value="1"/>
</dbReference>
<keyword evidence="6" id="KW-0411">Iron-sulfur</keyword>
<evidence type="ECO:0000259" key="7">
    <source>
        <dbReference type="Pfam" id="PF18537"/>
    </source>
</evidence>
<dbReference type="EMBL" id="QZKI01000095">
    <property type="protein sequence ID" value="RJP68076.1"/>
    <property type="molecule type" value="Genomic_DNA"/>
</dbReference>
<dbReference type="GO" id="GO:0006084">
    <property type="term" value="P:acetyl-CoA metabolic process"/>
    <property type="evidence" value="ECO:0007669"/>
    <property type="project" value="InterPro"/>
</dbReference>
<dbReference type="Gene3D" id="1.10.8.190">
    <property type="entry name" value="Carbon monoxide dehydrogenase alpha subunit. Chain M, domain 1"/>
    <property type="match status" value="1"/>
</dbReference>
<comment type="caution">
    <text evidence="9">The sequence shown here is derived from an EMBL/GenBank/DDBJ whole genome shotgun (WGS) entry which is preliminary data.</text>
</comment>
<dbReference type="InterPro" id="IPR045822">
    <property type="entry name" value="ACS_CODH_B_C"/>
</dbReference>
<dbReference type="InterPro" id="IPR004461">
    <property type="entry name" value="CO_DH/Ac-CoA_synth_bsu"/>
</dbReference>
<dbReference type="Gene3D" id="3.40.1470.10">
    <property type="entry name" value="Bifunctional carbon monoxide dehydrogenase/acetyl-coa synthase(codh/acs), Chain M, domain 5"/>
    <property type="match status" value="1"/>
</dbReference>
<feature type="domain" description="Carbon monoxide dehydrogenase subunit alpha ,N-terminal" evidence="7">
    <location>
        <begin position="22"/>
        <end position="110"/>
    </location>
</feature>
<dbReference type="AlphaFoldDB" id="A0A419EUX4"/>
<dbReference type="NCBIfam" id="NF040764">
    <property type="entry name" value="CODH_ACS_al_bet"/>
    <property type="match status" value="1"/>
</dbReference>
<dbReference type="SUPFAM" id="SSF56821">
    <property type="entry name" value="Prismane protein-like"/>
    <property type="match status" value="1"/>
</dbReference>
<dbReference type="Pfam" id="PF03598">
    <property type="entry name" value="CdhC"/>
    <property type="match status" value="1"/>
</dbReference>
<dbReference type="NCBIfam" id="NF007078">
    <property type="entry name" value="PRK09529.1"/>
    <property type="match status" value="1"/>
</dbReference>
<dbReference type="PANTHER" id="PTHR42281:SF1">
    <property type="entry name" value="ACETYL-COA DECARBONYLASE_SYNTHASE COMPLEX SUBUNIT BETA 1"/>
    <property type="match status" value="1"/>
</dbReference>
<evidence type="ECO:0000313" key="10">
    <source>
        <dbReference type="Proteomes" id="UP000285961"/>
    </source>
</evidence>
<dbReference type="InterPro" id="IPR011254">
    <property type="entry name" value="Prismane-like_sf"/>
</dbReference>
<evidence type="ECO:0000256" key="1">
    <source>
        <dbReference type="ARBA" id="ARBA00012244"/>
    </source>
</evidence>
<evidence type="ECO:0000256" key="4">
    <source>
        <dbReference type="ARBA" id="ARBA00022723"/>
    </source>
</evidence>
<proteinExistence type="predicted"/>
<evidence type="ECO:0000259" key="8">
    <source>
        <dbReference type="Pfam" id="PF19436"/>
    </source>
</evidence>
<feature type="domain" description="CO dehydrogenase/acetyl-CoA synthase complex beta subunit C-terminal" evidence="8">
    <location>
        <begin position="482"/>
        <end position="725"/>
    </location>
</feature>
<keyword evidence="4" id="KW-0479">Metal-binding</keyword>
<dbReference type="Pfam" id="PF19436">
    <property type="entry name" value="ACS_CODH_B_C"/>
    <property type="match status" value="1"/>
</dbReference>
<name>A0A419EUX4_9BACT</name>
<dbReference type="InterPro" id="IPR041350">
    <property type="entry name" value="CODH_A_N"/>
</dbReference>
<evidence type="ECO:0000256" key="5">
    <source>
        <dbReference type="ARBA" id="ARBA00023004"/>
    </source>
</evidence>
<evidence type="ECO:0000256" key="6">
    <source>
        <dbReference type="ARBA" id="ARBA00023014"/>
    </source>
</evidence>
<organism evidence="9 10">
    <name type="scientific">Candidatus Abyssobacteria bacterium SURF_17</name>
    <dbReference type="NCBI Taxonomy" id="2093361"/>
    <lineage>
        <taxon>Bacteria</taxon>
        <taxon>Pseudomonadati</taxon>
        <taxon>Candidatus Hydrogenedentota</taxon>
        <taxon>Candidatus Abyssobacteria</taxon>
    </lineage>
</organism>
<keyword evidence="2" id="KW-0533">Nickel</keyword>
<dbReference type="NCBIfam" id="NF003379">
    <property type="entry name" value="PRK04456.1"/>
    <property type="match status" value="1"/>
</dbReference>
<dbReference type="EC" id="2.3.1.169" evidence="1"/>
<keyword evidence="3" id="KW-0808">Transferase</keyword>
<dbReference type="Pfam" id="PF18537">
    <property type="entry name" value="CODH_A_N"/>
    <property type="match status" value="1"/>
</dbReference>
<dbReference type="NCBIfam" id="TIGR00316">
    <property type="entry name" value="cdhC"/>
    <property type="match status" value="1"/>
</dbReference>
<reference evidence="9 10" key="1">
    <citation type="journal article" date="2017" name="ISME J.">
        <title>Energy and carbon metabolisms in a deep terrestrial subsurface fluid microbial community.</title>
        <authorList>
            <person name="Momper L."/>
            <person name="Jungbluth S.P."/>
            <person name="Lee M.D."/>
            <person name="Amend J.P."/>
        </authorList>
    </citation>
    <scope>NUCLEOTIDE SEQUENCE [LARGE SCALE GENOMIC DNA]</scope>
    <source>
        <strain evidence="9">SURF_17</strain>
    </source>
</reference>
<sequence>MSKIVASAAIRGAHSWVEEAEAALKQTIEEKSESQKLEFPETAFFLPMAYALLGMEVKDLGGAKKAMARARELLPPVPSENVWLPYLGPTLDAGISTLLATEMITALRYLRGELPAAGDQGFISDTILRSLGIQLVDGRMPGFAAILGSAPTNEIAVKVVRELQQRNILIFLCDHNNGTTMRQQLEQEKVELGWDTYIVPLGPDLASGIYALNWAMRGALTFGGHKRGEFVKCLEYQRDRVFAFGLVFGEVTDRRYAVGAGAINMGFCVIADTNIPEIRPSGVTLFEALVRERDYEKIVPTCIQTRGVKVKIEKVPIPVSYAAAFEGERVRKEQLAVEFGGKGSLACELLKMKPLSEVEDGKITVIGPDLDTVPDGKSLPLAIMVEVAGRKMQTDFEPILERQIHHLINGAMGVMHVGQRDIVWIRVSKDAKAKGFRMRHFGDILHAKLLQNFPAIADKVQVTIYTKKEDAERILAEARKSYAERDARVAGMTDESVDTFYSCTLCQSFAPTHVCIISPERLGLCGAYNWLDGKAAFEINPTGPNQPVEKGETIDTVKGQWENVNKFVYAKSGKKVERFNAYSMMEDPMTSCGCFECIVAIVPEANGIMIVNREYPGMTPSGMPFSTLASTTGGGLQTPGFLGVGKLYITSKKFISADGGLARIVWMPKQLKETIRERLETRAKELGLDDFYNKIADETVCDNAADLLPFLEKVGHPALTMPPMF</sequence>
<dbReference type="GO" id="GO:0046872">
    <property type="term" value="F:metal ion binding"/>
    <property type="evidence" value="ECO:0007669"/>
    <property type="project" value="UniProtKB-KW"/>
</dbReference>
<dbReference type="PANTHER" id="PTHR42281">
    <property type="match status" value="1"/>
</dbReference>
<dbReference type="InterPro" id="IPR016099">
    <property type="entry name" value="Prismane-like_a/b-sand"/>
</dbReference>
<dbReference type="Gene3D" id="3.40.50.2030">
    <property type="match status" value="1"/>
</dbReference>
<dbReference type="Gene3D" id="3.30.1650.10">
    <property type="entry name" value="Bifunctional carbon monoxide dehydrogenase/acetyl-coa synthase(codh/acs), Chain M, domain 3"/>
    <property type="match status" value="1"/>
</dbReference>